<sequence length="142" mass="16172">MEKSSPPIWDKISFSTACHPSTDSLAERMIQTLEDMVRRVCAYGIEFRYCARFTHDWCTLLPVIELAYKTSIHTSTDQTPCHMVECDLQLASINRQNCDNKPVTNVMGSIPVGDKRRSQSNNQKLLGFPLHWRTRVPPLGCS</sequence>
<dbReference type="InterPro" id="IPR036397">
    <property type="entry name" value="RNaseH_sf"/>
</dbReference>
<protein>
    <recommendedName>
        <fullName evidence="3">Integrase catalytic domain-containing protein</fullName>
    </recommendedName>
</protein>
<dbReference type="Gene3D" id="3.30.420.10">
    <property type="entry name" value="Ribonuclease H-like superfamily/Ribonuclease H"/>
    <property type="match status" value="1"/>
</dbReference>
<keyword evidence="2" id="KW-1185">Reference proteome</keyword>
<dbReference type="SUPFAM" id="SSF53098">
    <property type="entry name" value="Ribonuclease H-like"/>
    <property type="match status" value="1"/>
</dbReference>
<dbReference type="EMBL" id="AVOT02027538">
    <property type="protein sequence ID" value="MBW0519636.1"/>
    <property type="molecule type" value="Genomic_DNA"/>
</dbReference>
<dbReference type="GO" id="GO:0003676">
    <property type="term" value="F:nucleic acid binding"/>
    <property type="evidence" value="ECO:0007669"/>
    <property type="project" value="InterPro"/>
</dbReference>
<feature type="non-terminal residue" evidence="1">
    <location>
        <position position="1"/>
    </location>
</feature>
<name>A0A9Q3EIT3_9BASI</name>
<organism evidence="1 2">
    <name type="scientific">Austropuccinia psidii MF-1</name>
    <dbReference type="NCBI Taxonomy" id="1389203"/>
    <lineage>
        <taxon>Eukaryota</taxon>
        <taxon>Fungi</taxon>
        <taxon>Dikarya</taxon>
        <taxon>Basidiomycota</taxon>
        <taxon>Pucciniomycotina</taxon>
        <taxon>Pucciniomycetes</taxon>
        <taxon>Pucciniales</taxon>
        <taxon>Sphaerophragmiaceae</taxon>
        <taxon>Austropuccinia</taxon>
    </lineage>
</organism>
<comment type="caution">
    <text evidence="1">The sequence shown here is derived from an EMBL/GenBank/DDBJ whole genome shotgun (WGS) entry which is preliminary data.</text>
</comment>
<dbReference type="AlphaFoldDB" id="A0A9Q3EIT3"/>
<evidence type="ECO:0000313" key="1">
    <source>
        <dbReference type="EMBL" id="MBW0519636.1"/>
    </source>
</evidence>
<proteinExistence type="predicted"/>
<reference evidence="1" key="1">
    <citation type="submission" date="2021-03" db="EMBL/GenBank/DDBJ databases">
        <title>Draft genome sequence of rust myrtle Austropuccinia psidii MF-1, a brazilian biotype.</title>
        <authorList>
            <person name="Quecine M.C."/>
            <person name="Pachon D.M.R."/>
            <person name="Bonatelli M.L."/>
            <person name="Correr F.H."/>
            <person name="Franceschini L.M."/>
            <person name="Leite T.F."/>
            <person name="Margarido G.R.A."/>
            <person name="Almeida C.A."/>
            <person name="Ferrarezi J.A."/>
            <person name="Labate C.A."/>
        </authorList>
    </citation>
    <scope>NUCLEOTIDE SEQUENCE</scope>
    <source>
        <strain evidence="1">MF-1</strain>
    </source>
</reference>
<accession>A0A9Q3EIT3</accession>
<dbReference type="Proteomes" id="UP000765509">
    <property type="component" value="Unassembled WGS sequence"/>
</dbReference>
<gene>
    <name evidence="1" type="ORF">O181_059351</name>
</gene>
<evidence type="ECO:0008006" key="3">
    <source>
        <dbReference type="Google" id="ProtNLM"/>
    </source>
</evidence>
<evidence type="ECO:0000313" key="2">
    <source>
        <dbReference type="Proteomes" id="UP000765509"/>
    </source>
</evidence>
<dbReference type="InterPro" id="IPR012337">
    <property type="entry name" value="RNaseH-like_sf"/>
</dbReference>